<feature type="region of interest" description="Disordered" evidence="1">
    <location>
        <begin position="1"/>
        <end position="86"/>
    </location>
</feature>
<reference evidence="2" key="1">
    <citation type="submission" date="2019-07" db="EMBL/GenBank/DDBJ databases">
        <authorList>
            <person name="Palmer J.M."/>
        </authorList>
    </citation>
    <scope>NUCLEOTIDE SEQUENCE</scope>
    <source>
        <strain evidence="2">PC9</strain>
    </source>
</reference>
<accession>A0A8H7DSU1</accession>
<sequence length="115" mass="13291">MASSNMALLIPHSYNLRSRNKQPSEKDDRRCSPYRFRHRTGVPNKEAERLQRIVRAPAAQARPKKGKHVKKPDNRQESGDTTTQQDAAKIKEILRDLKSELECPICRKPVRNPHL</sequence>
<dbReference type="AlphaFoldDB" id="A0A8H7DSU1"/>
<dbReference type="OrthoDB" id="3092677at2759"/>
<dbReference type="RefSeq" id="XP_036629611.1">
    <property type="nucleotide sequence ID" value="XM_036778183.1"/>
</dbReference>
<comment type="caution">
    <text evidence="2">The sequence shown here is derived from an EMBL/GenBank/DDBJ whole genome shotgun (WGS) entry which is preliminary data.</text>
</comment>
<organism evidence="2 4">
    <name type="scientific">Pleurotus ostreatus</name>
    <name type="common">Oyster mushroom</name>
    <name type="synonym">White-rot fungus</name>
    <dbReference type="NCBI Taxonomy" id="5322"/>
    <lineage>
        <taxon>Eukaryota</taxon>
        <taxon>Fungi</taxon>
        <taxon>Dikarya</taxon>
        <taxon>Basidiomycota</taxon>
        <taxon>Agaricomycotina</taxon>
        <taxon>Agaricomycetes</taxon>
        <taxon>Agaricomycetidae</taxon>
        <taxon>Agaricales</taxon>
        <taxon>Pleurotineae</taxon>
        <taxon>Pleurotaceae</taxon>
        <taxon>Pleurotus</taxon>
    </lineage>
</organism>
<evidence type="ECO:0000313" key="4">
    <source>
        <dbReference type="Proteomes" id="UP000623687"/>
    </source>
</evidence>
<dbReference type="VEuPathDB" id="FungiDB:PC9H_010212"/>
<protein>
    <submittedName>
        <fullName evidence="2">Uncharacterized protein</fullName>
    </submittedName>
</protein>
<dbReference type="GeneID" id="59378493"/>
<evidence type="ECO:0000313" key="2">
    <source>
        <dbReference type="EMBL" id="KAF7424901.1"/>
    </source>
</evidence>
<proteinExistence type="predicted"/>
<evidence type="ECO:0000313" key="3">
    <source>
        <dbReference type="EMBL" id="KAF7426307.1"/>
    </source>
</evidence>
<dbReference type="Proteomes" id="UP000623687">
    <property type="component" value="Unassembled WGS sequence"/>
</dbReference>
<keyword evidence="4" id="KW-1185">Reference proteome</keyword>
<dbReference type="EMBL" id="JACETU010000007">
    <property type="protein sequence ID" value="KAF7424901.1"/>
    <property type="molecule type" value="Genomic_DNA"/>
</dbReference>
<evidence type="ECO:0000256" key="1">
    <source>
        <dbReference type="SAM" id="MobiDB-lite"/>
    </source>
</evidence>
<name>A0A8H7DSU1_PLEOS</name>
<gene>
    <name evidence="3" type="ORF">PC9H_008675</name>
    <name evidence="2" type="ORF">PC9H_010212</name>
</gene>
<dbReference type="EMBL" id="JACETU010000006">
    <property type="protein sequence ID" value="KAF7426307.1"/>
    <property type="molecule type" value="Genomic_DNA"/>
</dbReference>
<dbReference type="VEuPathDB" id="FungiDB:PC9H_008675"/>
<feature type="compositionally biased region" description="Basic and acidic residues" evidence="1">
    <location>
        <begin position="22"/>
        <end position="31"/>
    </location>
</feature>